<sequence length="255" mass="27613">MQNLYIVTGASRGLGEALVTQLLQPGNRILCISRTTNDRLRAKAENEGVLLDWVEKDLALLSEEGESESFLEKCLGAVQLNDIAKIRLINNAGVLEPIGPAHMNESGAVGQHIAINLTAPILLTSALLRITASISADKRVMQISSGAGRKPYAGWSAYCAAKAGLDHFTRCLKLEQDEIKHGARVASVAPGVIDTDMQALIRGAGEERFPSHSRFVKMHEMGELISPSDAASRLLQYLESQSFGVEPIVDIRDLK</sequence>
<keyword evidence="4" id="KW-0560">Oxidoreductase</keyword>
<evidence type="ECO:0000256" key="1">
    <source>
        <dbReference type="ARBA" id="ARBA00004496"/>
    </source>
</evidence>
<evidence type="ECO:0000313" key="5">
    <source>
        <dbReference type="EMBL" id="MFC5988395.1"/>
    </source>
</evidence>
<organism evidence="5 6">
    <name type="scientific">Marinicrinis lubricantis</name>
    <dbReference type="NCBI Taxonomy" id="2086470"/>
    <lineage>
        <taxon>Bacteria</taxon>
        <taxon>Bacillati</taxon>
        <taxon>Bacillota</taxon>
        <taxon>Bacilli</taxon>
        <taxon>Bacillales</taxon>
        <taxon>Paenibacillaceae</taxon>
    </lineage>
</organism>
<keyword evidence="6" id="KW-1185">Reference proteome</keyword>
<comment type="caution">
    <text evidence="5">The sequence shown here is derived from an EMBL/GenBank/DDBJ whole genome shotgun (WGS) entry which is preliminary data.</text>
</comment>
<dbReference type="InterPro" id="IPR051721">
    <property type="entry name" value="Biopterin_syn/organic_redct"/>
</dbReference>
<reference evidence="6" key="1">
    <citation type="journal article" date="2019" name="Int. J. Syst. Evol. Microbiol.">
        <title>The Global Catalogue of Microorganisms (GCM) 10K type strain sequencing project: providing services to taxonomists for standard genome sequencing and annotation.</title>
        <authorList>
            <consortium name="The Broad Institute Genomics Platform"/>
            <consortium name="The Broad Institute Genome Sequencing Center for Infectious Disease"/>
            <person name="Wu L."/>
            <person name="Ma J."/>
        </authorList>
    </citation>
    <scope>NUCLEOTIDE SEQUENCE [LARGE SCALE GENOMIC DNA]</scope>
    <source>
        <strain evidence="6">CCM 8749</strain>
    </source>
</reference>
<proteinExistence type="predicted"/>
<dbReference type="PRINTS" id="PR00081">
    <property type="entry name" value="GDHRDH"/>
</dbReference>
<accession>A0ABW1ITF0</accession>
<dbReference type="InterPro" id="IPR002347">
    <property type="entry name" value="SDR_fam"/>
</dbReference>
<keyword evidence="2" id="KW-0963">Cytoplasm</keyword>
<dbReference type="Proteomes" id="UP001596250">
    <property type="component" value="Unassembled WGS sequence"/>
</dbReference>
<evidence type="ECO:0000256" key="4">
    <source>
        <dbReference type="ARBA" id="ARBA00023002"/>
    </source>
</evidence>
<dbReference type="SUPFAM" id="SSF51735">
    <property type="entry name" value="NAD(P)-binding Rossmann-fold domains"/>
    <property type="match status" value="1"/>
</dbReference>
<comment type="subcellular location">
    <subcellularLocation>
        <location evidence="1">Cytoplasm</location>
    </subcellularLocation>
</comment>
<dbReference type="PANTHER" id="PTHR44085:SF2">
    <property type="entry name" value="SEPIAPTERIN REDUCTASE"/>
    <property type="match status" value="1"/>
</dbReference>
<dbReference type="Gene3D" id="3.40.50.720">
    <property type="entry name" value="NAD(P)-binding Rossmann-like Domain"/>
    <property type="match status" value="1"/>
</dbReference>
<evidence type="ECO:0000256" key="3">
    <source>
        <dbReference type="ARBA" id="ARBA00022857"/>
    </source>
</evidence>
<dbReference type="RefSeq" id="WP_379895863.1">
    <property type="nucleotide sequence ID" value="NZ_CBCSCT010000016.1"/>
</dbReference>
<name>A0ABW1ITF0_9BACL</name>
<evidence type="ECO:0000313" key="6">
    <source>
        <dbReference type="Proteomes" id="UP001596250"/>
    </source>
</evidence>
<dbReference type="InterPro" id="IPR036291">
    <property type="entry name" value="NAD(P)-bd_dom_sf"/>
</dbReference>
<dbReference type="EMBL" id="JBHSQV010000180">
    <property type="protein sequence ID" value="MFC5988395.1"/>
    <property type="molecule type" value="Genomic_DNA"/>
</dbReference>
<gene>
    <name evidence="5" type="ORF">ACFPXP_18480</name>
</gene>
<evidence type="ECO:0000256" key="2">
    <source>
        <dbReference type="ARBA" id="ARBA00022490"/>
    </source>
</evidence>
<dbReference type="Pfam" id="PF00106">
    <property type="entry name" value="adh_short"/>
    <property type="match status" value="1"/>
</dbReference>
<keyword evidence="3" id="KW-0521">NADP</keyword>
<dbReference type="PANTHER" id="PTHR44085">
    <property type="entry name" value="SEPIAPTERIN REDUCTASE"/>
    <property type="match status" value="1"/>
</dbReference>
<protein>
    <submittedName>
        <fullName evidence="5">SDR family NAD(P)-dependent oxidoreductase</fullName>
    </submittedName>
</protein>